<evidence type="ECO:0000256" key="6">
    <source>
        <dbReference type="ARBA" id="ARBA00023136"/>
    </source>
</evidence>
<keyword evidence="6 8" id="KW-0472">Membrane</keyword>
<dbReference type="PANTHER" id="PTHR20855">
    <property type="entry name" value="ADIPOR/PROGESTIN RECEPTOR-RELATED"/>
    <property type="match status" value="1"/>
</dbReference>
<dbReference type="GO" id="GO:0005886">
    <property type="term" value="C:plasma membrane"/>
    <property type="evidence" value="ECO:0007669"/>
    <property type="project" value="UniProtKB-SubCell"/>
</dbReference>
<evidence type="ECO:0000256" key="1">
    <source>
        <dbReference type="ARBA" id="ARBA00004651"/>
    </source>
</evidence>
<evidence type="ECO:0000313" key="12">
    <source>
        <dbReference type="Proteomes" id="UP000243446"/>
    </source>
</evidence>
<reference evidence="9 11" key="2">
    <citation type="submission" date="2017-11" db="EMBL/GenBank/DDBJ databases">
        <authorList>
            <person name="Han C.G."/>
        </authorList>
    </citation>
    <scope>NUCLEOTIDE SEQUENCE [LARGE SCALE GENOMIC DNA]</scope>
    <source>
        <strain evidence="9 11">ANC 5347</strain>
    </source>
</reference>
<dbReference type="RefSeq" id="WP_074383498.1">
    <property type="nucleotide sequence ID" value="NZ_CBDBYO010000015.1"/>
</dbReference>
<comment type="similarity">
    <text evidence="2">Belongs to the UPF0073 (Hly-III) family.</text>
</comment>
<keyword evidence="7" id="KW-0862">Zinc</keyword>
<reference evidence="10 12" key="1">
    <citation type="submission" date="2017-11" db="EMBL/GenBank/DDBJ databases">
        <title>Revising the taxonomy of the Acinetobacter lwoffii group: the description of Acinetobacter pseudolwoffii sp. nov. and emended description of Acinetobacter lwoffii.</title>
        <authorList>
            <person name="Nemec A."/>
            <person name="Radolfova-Krizova L."/>
        </authorList>
    </citation>
    <scope>NUCLEOTIDE SEQUENCE [LARGE SCALE GENOMIC DNA]</scope>
    <source>
        <strain evidence="10 12">ANC 5044</strain>
    </source>
</reference>
<dbReference type="PANTHER" id="PTHR20855:SF3">
    <property type="entry name" value="LD03007P"/>
    <property type="match status" value="1"/>
</dbReference>
<evidence type="ECO:0000313" key="11">
    <source>
        <dbReference type="Proteomes" id="UP000242351"/>
    </source>
</evidence>
<evidence type="ECO:0000256" key="4">
    <source>
        <dbReference type="ARBA" id="ARBA00022692"/>
    </source>
</evidence>
<keyword evidence="7" id="KW-0479">Metal-binding</keyword>
<name>A0A2H9YQ55_9GAMM</name>
<feature type="binding site" evidence="7">
    <location>
        <position position="195"/>
    </location>
    <ligand>
        <name>Zn(2+)</name>
        <dbReference type="ChEBI" id="CHEBI:29105"/>
    </ligand>
</feature>
<dbReference type="InterPro" id="IPR005744">
    <property type="entry name" value="Hy-lIII"/>
</dbReference>
<keyword evidence="5 8" id="KW-1133">Transmembrane helix</keyword>
<feature type="transmembrane region" description="Helical" evidence="8">
    <location>
        <begin position="137"/>
        <end position="153"/>
    </location>
</feature>
<dbReference type="EMBL" id="PGOZ01000016">
    <property type="protein sequence ID" value="PJI31862.1"/>
    <property type="molecule type" value="Genomic_DNA"/>
</dbReference>
<organism evidence="10 12">
    <name type="scientific">Acinetobacter pseudolwoffii</name>
    <dbReference type="NCBI Taxonomy" id="2053287"/>
    <lineage>
        <taxon>Bacteria</taxon>
        <taxon>Pseudomonadati</taxon>
        <taxon>Pseudomonadota</taxon>
        <taxon>Gammaproteobacteria</taxon>
        <taxon>Moraxellales</taxon>
        <taxon>Moraxellaceae</taxon>
        <taxon>Acinetobacter</taxon>
    </lineage>
</organism>
<dbReference type="GO" id="GO:0140911">
    <property type="term" value="F:pore-forming activity"/>
    <property type="evidence" value="ECO:0007669"/>
    <property type="project" value="InterPro"/>
</dbReference>
<keyword evidence="4 8" id="KW-0812">Transmembrane</keyword>
<dbReference type="Proteomes" id="UP000242351">
    <property type="component" value="Unassembled WGS sequence"/>
</dbReference>
<dbReference type="GO" id="GO:0046872">
    <property type="term" value="F:metal ion binding"/>
    <property type="evidence" value="ECO:0007669"/>
    <property type="project" value="UniProtKB-KW"/>
</dbReference>
<feature type="transmembrane region" description="Helical" evidence="8">
    <location>
        <begin position="196"/>
        <end position="213"/>
    </location>
</feature>
<proteinExistence type="inferred from homology"/>
<dbReference type="EMBL" id="PHRG01000006">
    <property type="protein sequence ID" value="PJO74776.1"/>
    <property type="molecule type" value="Genomic_DNA"/>
</dbReference>
<feature type="transmembrane region" description="Helical" evidence="8">
    <location>
        <begin position="111"/>
        <end position="130"/>
    </location>
</feature>
<dbReference type="InterPro" id="IPR004254">
    <property type="entry name" value="AdipoR/HlyIII-related"/>
</dbReference>
<gene>
    <name evidence="9" type="ORF">CU320_11925</name>
    <name evidence="10" type="ORF">CWI32_11985</name>
</gene>
<feature type="transmembrane region" description="Helical" evidence="8">
    <location>
        <begin position="48"/>
        <end position="68"/>
    </location>
</feature>
<reference evidence="9 11" key="3">
    <citation type="submission" date="2017-12" db="EMBL/GenBank/DDBJ databases">
        <title>Revising the taxonomy of the Acinetobacter lwoffii group: the description of Acinetobacter pseudolwoffii sp. nov. and emended description of Acinetobacter lwoffii.</title>
        <authorList>
            <person name="Nemec A."/>
        </authorList>
    </citation>
    <scope>NUCLEOTIDE SEQUENCE [LARGE SCALE GENOMIC DNA]</scope>
    <source>
        <strain evidence="9 11">ANC 5347</strain>
    </source>
</reference>
<sequence length="214" mass="24150">MQNAPLVPDYDHTEERINYISHAVGAGLSVIAGILLIIKGSYLSTGQWIGLWVYALSMILLFSASMLYHMATAADRRYFYKKVDHTAIYYLIAGTYTPFLSIAIPTAKAQYLLIALWVIALIGTLFKFVFIHRFQKISLAAYLVMGWLALLVMDDMQQYLSAQSLTFLIIGGLAYTVGALFYALKRVRYTHAIWHIFVLIGAGSHFLSIYLYVI</sequence>
<evidence type="ECO:0000256" key="7">
    <source>
        <dbReference type="PIRSR" id="PIRSR604254-1"/>
    </source>
</evidence>
<feature type="binding site" evidence="7">
    <location>
        <position position="191"/>
    </location>
    <ligand>
        <name>Zn(2+)</name>
        <dbReference type="ChEBI" id="CHEBI:29105"/>
    </ligand>
</feature>
<comment type="caution">
    <text evidence="10">The sequence shown here is derived from an EMBL/GenBank/DDBJ whole genome shotgun (WGS) entry which is preliminary data.</text>
</comment>
<dbReference type="NCBIfam" id="TIGR01065">
    <property type="entry name" value="hlyIII"/>
    <property type="match status" value="1"/>
</dbReference>
<evidence type="ECO:0000256" key="3">
    <source>
        <dbReference type="ARBA" id="ARBA00022475"/>
    </source>
</evidence>
<feature type="transmembrane region" description="Helical" evidence="8">
    <location>
        <begin position="20"/>
        <end position="42"/>
    </location>
</feature>
<accession>A0A2H9UJI8</accession>
<comment type="subcellular location">
    <subcellularLocation>
        <location evidence="1">Cell membrane</location>
        <topology evidence="1">Multi-pass membrane protein</topology>
    </subcellularLocation>
</comment>
<dbReference type="AlphaFoldDB" id="A0A2H9YQ55"/>
<dbReference type="Pfam" id="PF03006">
    <property type="entry name" value="HlyIII"/>
    <property type="match status" value="1"/>
</dbReference>
<feature type="transmembrane region" description="Helical" evidence="8">
    <location>
        <begin position="88"/>
        <end position="105"/>
    </location>
</feature>
<protein>
    <submittedName>
        <fullName evidence="10">Hemolysin III</fullName>
    </submittedName>
</protein>
<evidence type="ECO:0000256" key="8">
    <source>
        <dbReference type="SAM" id="Phobius"/>
    </source>
</evidence>
<accession>A0A2H9YQ55</accession>
<evidence type="ECO:0000313" key="9">
    <source>
        <dbReference type="EMBL" id="PJI31862.1"/>
    </source>
</evidence>
<feature type="binding site" evidence="7">
    <location>
        <position position="69"/>
    </location>
    <ligand>
        <name>Zn(2+)</name>
        <dbReference type="ChEBI" id="CHEBI:29105"/>
    </ligand>
</feature>
<feature type="transmembrane region" description="Helical" evidence="8">
    <location>
        <begin position="165"/>
        <end position="184"/>
    </location>
</feature>
<dbReference type="GeneID" id="97176303"/>
<keyword evidence="3" id="KW-1003">Cell membrane</keyword>
<evidence type="ECO:0000256" key="2">
    <source>
        <dbReference type="ARBA" id="ARBA00008488"/>
    </source>
</evidence>
<evidence type="ECO:0000256" key="5">
    <source>
        <dbReference type="ARBA" id="ARBA00022989"/>
    </source>
</evidence>
<evidence type="ECO:0000313" key="10">
    <source>
        <dbReference type="EMBL" id="PJO74776.1"/>
    </source>
</evidence>
<dbReference type="Proteomes" id="UP000243446">
    <property type="component" value="Unassembled WGS sequence"/>
</dbReference>